<dbReference type="GO" id="GO:0015074">
    <property type="term" value="P:DNA integration"/>
    <property type="evidence" value="ECO:0007669"/>
    <property type="project" value="UniProtKB-KW"/>
</dbReference>
<comment type="similarity">
    <text evidence="1">Belongs to the 'phage' integrase family.</text>
</comment>
<evidence type="ECO:0000259" key="5">
    <source>
        <dbReference type="PROSITE" id="PS51898"/>
    </source>
</evidence>
<keyword evidence="3" id="KW-0238">DNA-binding</keyword>
<dbReference type="GO" id="GO:0003677">
    <property type="term" value="F:DNA binding"/>
    <property type="evidence" value="ECO:0007669"/>
    <property type="project" value="UniProtKB-KW"/>
</dbReference>
<dbReference type="Pfam" id="PF00589">
    <property type="entry name" value="Phage_integrase"/>
    <property type="match status" value="1"/>
</dbReference>
<dbReference type="CDD" id="cd01184">
    <property type="entry name" value="INT_C_like_1"/>
    <property type="match status" value="1"/>
</dbReference>
<organism evidence="6">
    <name type="scientific">Ralstonia solanacearum</name>
    <name type="common">Pseudomonas solanacearum</name>
    <dbReference type="NCBI Taxonomy" id="305"/>
    <lineage>
        <taxon>Bacteria</taxon>
        <taxon>Pseudomonadati</taxon>
        <taxon>Pseudomonadota</taxon>
        <taxon>Betaproteobacteria</taxon>
        <taxon>Burkholderiales</taxon>
        <taxon>Burkholderiaceae</taxon>
        <taxon>Ralstonia</taxon>
        <taxon>Ralstonia solanacearum species complex</taxon>
    </lineage>
</organism>
<dbReference type="InterPro" id="IPR011010">
    <property type="entry name" value="DNA_brk_join_enz"/>
</dbReference>
<evidence type="ECO:0000256" key="1">
    <source>
        <dbReference type="ARBA" id="ARBA00008857"/>
    </source>
</evidence>
<dbReference type="InterPro" id="IPR013762">
    <property type="entry name" value="Integrase-like_cat_sf"/>
</dbReference>
<dbReference type="Gene3D" id="1.10.443.10">
    <property type="entry name" value="Intergrase catalytic core"/>
    <property type="match status" value="1"/>
</dbReference>
<accession>A0A0S4WCZ3</accession>
<dbReference type="InterPro" id="IPR050090">
    <property type="entry name" value="Tyrosine_recombinase_XerCD"/>
</dbReference>
<keyword evidence="2" id="KW-0229">DNA integration</keyword>
<dbReference type="PANTHER" id="PTHR30349">
    <property type="entry name" value="PHAGE INTEGRASE-RELATED"/>
    <property type="match status" value="1"/>
</dbReference>
<dbReference type="InterPro" id="IPR010998">
    <property type="entry name" value="Integrase_recombinase_N"/>
</dbReference>
<gene>
    <name evidence="6" type="ORF">TO10_v1_150074</name>
</gene>
<dbReference type="InterPro" id="IPR002104">
    <property type="entry name" value="Integrase_catalytic"/>
</dbReference>
<evidence type="ECO:0000256" key="2">
    <source>
        <dbReference type="ARBA" id="ARBA00022908"/>
    </source>
</evidence>
<reference evidence="6" key="1">
    <citation type="submission" date="2015-10" db="EMBL/GenBank/DDBJ databases">
        <authorList>
            <person name="Gilbert D.G."/>
        </authorList>
    </citation>
    <scope>NUCLEOTIDE SEQUENCE</scope>
    <source>
        <strain evidence="6">Phyl III-seqv23</strain>
    </source>
</reference>
<dbReference type="EMBL" id="LN899827">
    <property type="protein sequence ID" value="CUV44335.1"/>
    <property type="molecule type" value="Genomic_DNA"/>
</dbReference>
<dbReference type="GO" id="GO:0006310">
    <property type="term" value="P:DNA recombination"/>
    <property type="evidence" value="ECO:0007669"/>
    <property type="project" value="UniProtKB-KW"/>
</dbReference>
<protein>
    <recommendedName>
        <fullName evidence="5">Tyr recombinase domain-containing protein</fullName>
    </recommendedName>
</protein>
<keyword evidence="4" id="KW-0233">DNA recombination</keyword>
<evidence type="ECO:0000256" key="3">
    <source>
        <dbReference type="ARBA" id="ARBA00023125"/>
    </source>
</evidence>
<sequence length="488" mass="54432">MAYNIQKRGNVYYFRRRIPFDLIDQHAGKREIVRSLGTKDRAEAERLARKVSVDLDDEWLAMRASQPKVPPTDWSVEMVDGGVILVPPPPGGWPKPRELTPAEQEDWERYQLEAAEEVAKLNAQEDAQAEADEVEADKLERVLAIVERRRAEAGLAPLPQDVRLTVAPQRAAKQAAGPSAEAKRPAATGTNLESLIPIWKRERKPAEKTVQSAMRTVAELGDPNVSTITRQTIIAYRDKLLDAGKAVNTINTRLSFIRILLGIAKDRGLVEINHADDTALQEDKRAVDKRKPYSQEQIEAVMAATEGMKKTLPTMYWLPRLARWTGARLNELHQLRKDDIQTREGVTGLMITDEGDHDSETPMRLKNAGSRRWVPLAEQVRDFAEWASKQPAGPLFPAAPNKYGVVSDGFSKRYGRFLRETLKIKDKRVTFHSWRHGFADMCRAAGVAPDVRMALMGHTEGGVSGTYGSGDGMPPRRLSEAVAALSAL</sequence>
<dbReference type="AlphaFoldDB" id="A0A0S4WCZ3"/>
<dbReference type="InterPro" id="IPR046668">
    <property type="entry name" value="DUF6538"/>
</dbReference>
<dbReference type="PROSITE" id="PS51898">
    <property type="entry name" value="TYR_RECOMBINASE"/>
    <property type="match status" value="1"/>
</dbReference>
<proteinExistence type="inferred from homology"/>
<dbReference type="Pfam" id="PF20172">
    <property type="entry name" value="DUF6538"/>
    <property type="match status" value="1"/>
</dbReference>
<feature type="domain" description="Tyr recombinase" evidence="5">
    <location>
        <begin position="288"/>
        <end position="483"/>
    </location>
</feature>
<name>A0A0S4WCZ3_RALSL</name>
<evidence type="ECO:0000313" key="6">
    <source>
        <dbReference type="EMBL" id="CUV44335.1"/>
    </source>
</evidence>
<evidence type="ECO:0000256" key="4">
    <source>
        <dbReference type="ARBA" id="ARBA00023172"/>
    </source>
</evidence>
<dbReference type="Gene3D" id="1.10.150.130">
    <property type="match status" value="1"/>
</dbReference>
<dbReference type="PANTHER" id="PTHR30349:SF41">
    <property type="entry name" value="INTEGRASE_RECOMBINASE PROTEIN MJ0367-RELATED"/>
    <property type="match status" value="1"/>
</dbReference>
<dbReference type="SUPFAM" id="SSF56349">
    <property type="entry name" value="DNA breaking-rejoining enzymes"/>
    <property type="match status" value="1"/>
</dbReference>